<dbReference type="NCBIfam" id="TIGR03696">
    <property type="entry name" value="Rhs_assc_core"/>
    <property type="match status" value="1"/>
</dbReference>
<evidence type="ECO:0000313" key="3">
    <source>
        <dbReference type="EMBL" id="KPK62065.1"/>
    </source>
</evidence>
<name>A0A0S8FP49_UNCW3</name>
<proteinExistence type="predicted"/>
<dbReference type="Gene3D" id="2.180.10.10">
    <property type="entry name" value="RHS repeat-associated core"/>
    <property type="match status" value="2"/>
</dbReference>
<dbReference type="Proteomes" id="UP000051373">
    <property type="component" value="Unassembled WGS sequence"/>
</dbReference>
<feature type="domain" description="Teneurin-like YD-shell" evidence="2">
    <location>
        <begin position="486"/>
        <end position="741"/>
    </location>
</feature>
<feature type="non-terminal residue" evidence="3">
    <location>
        <position position="1"/>
    </location>
</feature>
<accession>A0A0S8FP49</accession>
<sequence>YPSGDSILYYYHAPDANAPSFFLLDSTIDELSRKTARFYDNNYNLDSLRYVSRYVAGLDTTNITTDYTHNSIGNLTQLKDPLGNSTYFSYAPNDTGPYVTKTRIDFSPSGQGNEDIITKHKYDTDIGKIDTTVYFQDYPDDSSIVRYTYDVMNRLKEIHYPDGTRDVLTYDKRGNLLKKETFENTNKHSLIAYEYDARDRLAKVKEYTEWEETEAYDSTLYKYNLNDDLISFVNANDTIGISTEIKYKYDVGRLIKVDYPDTTNDSLGFYKDGNLKFKRDRRGKVIAYVYDKRDRLTKKRYFNSFAAYEGFPDSVPGETLAFVYDKVGNMISMVDKNGTISYSYDEMGGLDTLNCYQDILMAYEYDKGGNTKKLKVVKVSDTSTVFLEQTYPSYDEANRLKNTVVDTDTFNFTYWDTEPIKEINYPNGLRERYWLTSRNFTDSMLTIDPGPPQTKIYEFDYKYNEVGDRDTLDFYLSRPATAALSGTIAYGYDKLWRITQASYPRSIYAKTNKYNYDKTGNRLRKTAATDTIDYGYNKRNNQLLTEGKESFYYYDDCGNMAKYSYEEGEDTLVYDFENRLTQFVKNRTDLPTPTFDTLWYNYCGLGKRISKIEKPHGQNPDSTSYAYDGIYAVCEFGGHLDLKAKYVYANGMLLARYDESSADTHYYHHDGLGSTVGMTDENKSVEQSYFYDEFGNSLGSWGSASNNYLYTAQEYDGSVTQLYNLRARYYKPSIGRFISEDPVCPGMAEFPLGINPYIYVLDNPTNAIDPSGQMPMWKCKTTIHRPIFEREPRQRLTHHGQWRFAEPLGAKIISANWLYLFGAIACYFERENVRTIKGRVWKIVPYTIVCVDECGELPPYTQHGEEKKYVGRYAEVKKWTSYCNFTIPGEYYGAWAEKVCIDNLWRCDR</sequence>
<reference evidence="3 4" key="1">
    <citation type="journal article" date="2015" name="Microbiome">
        <title>Genomic resolution of linkages in carbon, nitrogen, and sulfur cycling among widespread estuary sediment bacteria.</title>
        <authorList>
            <person name="Baker B.J."/>
            <person name="Lazar C.S."/>
            <person name="Teske A.P."/>
            <person name="Dick G.J."/>
        </authorList>
    </citation>
    <scope>NUCLEOTIDE SEQUENCE [LARGE SCALE GENOMIC DNA]</scope>
    <source>
        <strain evidence="3">SM23_42</strain>
    </source>
</reference>
<dbReference type="InterPro" id="IPR056823">
    <property type="entry name" value="TEN-like_YD-shell"/>
</dbReference>
<dbReference type="InterPro" id="IPR022385">
    <property type="entry name" value="Rhs_assc_core"/>
</dbReference>
<protein>
    <recommendedName>
        <fullName evidence="2">Teneurin-like YD-shell domain-containing protein</fullName>
    </recommendedName>
</protein>
<dbReference type="PANTHER" id="PTHR32305">
    <property type="match status" value="1"/>
</dbReference>
<evidence type="ECO:0000259" key="2">
    <source>
        <dbReference type="Pfam" id="PF25023"/>
    </source>
</evidence>
<dbReference type="AlphaFoldDB" id="A0A0S8FP49"/>
<dbReference type="EMBL" id="LJUJ01000056">
    <property type="protein sequence ID" value="KPK62065.1"/>
    <property type="molecule type" value="Genomic_DNA"/>
</dbReference>
<dbReference type="Pfam" id="PF25023">
    <property type="entry name" value="TEN_YD-shell"/>
    <property type="match status" value="1"/>
</dbReference>
<evidence type="ECO:0000313" key="4">
    <source>
        <dbReference type="Proteomes" id="UP000051373"/>
    </source>
</evidence>
<gene>
    <name evidence="3" type="ORF">AMJ83_11700</name>
</gene>
<organism evidence="3 4">
    <name type="scientific">candidate division WOR_3 bacterium SM23_42</name>
    <dbReference type="NCBI Taxonomy" id="1703779"/>
    <lineage>
        <taxon>Bacteria</taxon>
        <taxon>Bacteria division WOR-3</taxon>
    </lineage>
</organism>
<dbReference type="PANTHER" id="PTHR32305:SF15">
    <property type="entry name" value="PROTEIN RHSA-RELATED"/>
    <property type="match status" value="1"/>
</dbReference>
<comment type="caution">
    <text evidence="3">The sequence shown here is derived from an EMBL/GenBank/DDBJ whole genome shotgun (WGS) entry which is preliminary data.</text>
</comment>
<evidence type="ECO:0000256" key="1">
    <source>
        <dbReference type="ARBA" id="ARBA00022737"/>
    </source>
</evidence>
<keyword evidence="1" id="KW-0677">Repeat</keyword>
<dbReference type="STRING" id="1703779.AMJ83_11700"/>
<dbReference type="InterPro" id="IPR050708">
    <property type="entry name" value="T6SS_VgrG/RHS"/>
</dbReference>